<dbReference type="Proteomes" id="UP001064087">
    <property type="component" value="Chromosome"/>
</dbReference>
<feature type="domain" description="LysM" evidence="2">
    <location>
        <begin position="173"/>
        <end position="222"/>
    </location>
</feature>
<dbReference type="InterPro" id="IPR036779">
    <property type="entry name" value="LysM_dom_sf"/>
</dbReference>
<evidence type="ECO:0000256" key="1">
    <source>
        <dbReference type="SAM" id="MobiDB-lite"/>
    </source>
</evidence>
<feature type="region of interest" description="Disordered" evidence="1">
    <location>
        <begin position="54"/>
        <end position="81"/>
    </location>
</feature>
<evidence type="ECO:0000259" key="2">
    <source>
        <dbReference type="PROSITE" id="PS51782"/>
    </source>
</evidence>
<proteinExistence type="predicted"/>
<accession>A0ABY6DFB1</accession>
<evidence type="ECO:0000313" key="4">
    <source>
        <dbReference type="Proteomes" id="UP001064087"/>
    </source>
</evidence>
<dbReference type="RefSeq" id="WP_263048946.1">
    <property type="nucleotide sequence ID" value="NZ_CP106738.1"/>
</dbReference>
<evidence type="ECO:0000313" key="3">
    <source>
        <dbReference type="EMBL" id="UXX84837.1"/>
    </source>
</evidence>
<dbReference type="PROSITE" id="PS51782">
    <property type="entry name" value="LYSM"/>
    <property type="match status" value="1"/>
</dbReference>
<dbReference type="CDD" id="cd00118">
    <property type="entry name" value="LysM"/>
    <property type="match status" value="1"/>
</dbReference>
<dbReference type="SMART" id="SM00257">
    <property type="entry name" value="LysM"/>
    <property type="match status" value="1"/>
</dbReference>
<organism evidence="3 4">
    <name type="scientific">Roseovarius pelagicus</name>
    <dbReference type="NCBI Taxonomy" id="2980108"/>
    <lineage>
        <taxon>Bacteria</taxon>
        <taxon>Pseudomonadati</taxon>
        <taxon>Pseudomonadota</taxon>
        <taxon>Alphaproteobacteria</taxon>
        <taxon>Rhodobacterales</taxon>
        <taxon>Roseobacteraceae</taxon>
        <taxon>Roseovarius</taxon>
    </lineage>
</organism>
<name>A0ABY6DFB1_9RHOB</name>
<dbReference type="Gene3D" id="3.10.350.10">
    <property type="entry name" value="LysM domain"/>
    <property type="match status" value="1"/>
</dbReference>
<dbReference type="InterPro" id="IPR018392">
    <property type="entry name" value="LysM"/>
</dbReference>
<sequence>MIRAFLIFAGFLSITIALILIQPTAGLRAPGGDMETGNVTRSGSTLDNLTTATRGAAADASENDPLSFGLMDTTPTAPARTDNSVLASFTSTTAQQDQPQQHASAGLETMIVKALQQGQSQAYIDALVNDAAQRGKVEVPGELVTEDGRVDTGTLLSVLSGRTKPQVEGPQSGFYVVRTGDSLASIAYRFYGRTSYTDEIISANRTQLGQNGQLTVGQRLIMPAL</sequence>
<gene>
    <name evidence="3" type="ORF">N7U68_09445</name>
</gene>
<dbReference type="EMBL" id="CP106738">
    <property type="protein sequence ID" value="UXX84837.1"/>
    <property type="molecule type" value="Genomic_DNA"/>
</dbReference>
<dbReference type="Pfam" id="PF01476">
    <property type="entry name" value="LysM"/>
    <property type="match status" value="1"/>
</dbReference>
<dbReference type="SUPFAM" id="SSF54106">
    <property type="entry name" value="LysM domain"/>
    <property type="match status" value="1"/>
</dbReference>
<protein>
    <submittedName>
        <fullName evidence="3">LysM peptidoglycan-binding domain-containing protein</fullName>
    </submittedName>
</protein>
<reference evidence="3" key="1">
    <citation type="submission" date="2022-10" db="EMBL/GenBank/DDBJ databases">
        <title>Roseovarius pelagicus sp. nov., isolated from Arctic seawater.</title>
        <authorList>
            <person name="Hong Y.W."/>
            <person name="Hwang C.Y."/>
        </authorList>
    </citation>
    <scope>NUCLEOTIDE SEQUENCE</scope>
    <source>
        <strain evidence="3">HL-MP18</strain>
    </source>
</reference>
<keyword evidence="4" id="KW-1185">Reference proteome</keyword>